<dbReference type="Gene3D" id="3.40.50.300">
    <property type="entry name" value="P-loop containing nucleotide triphosphate hydrolases"/>
    <property type="match status" value="1"/>
</dbReference>
<dbReference type="Proteomes" id="UP001165063">
    <property type="component" value="Unassembled WGS sequence"/>
</dbReference>
<proteinExistence type="predicted"/>
<dbReference type="OrthoDB" id="432234at2759"/>
<evidence type="ECO:0000313" key="1">
    <source>
        <dbReference type="EMBL" id="GMG36537.1"/>
    </source>
</evidence>
<dbReference type="PANTHER" id="PTHR47642">
    <property type="entry name" value="ATP-DEPENDENT DNA HELICASE"/>
    <property type="match status" value="1"/>
</dbReference>
<sequence>MHSFKRMVQFAQASEQDLLPVVKFTVNTPERYKFVRIEPHIFAHEANDKLVRKQLPIILSWALSIHKSQGQTLNRVKVDLTRVFEKGQIYVALSRCVDSKNLEIVNFDERKVKVHEDVVKFYDHLTTL</sequence>
<dbReference type="PANTHER" id="PTHR47642:SF5">
    <property type="entry name" value="ATP-DEPENDENT DNA HELICASE"/>
    <property type="match status" value="1"/>
</dbReference>
<name>A0A9W6YYV6_AMBMO</name>
<gene>
    <name evidence="1" type="ORF">Amon01_000469000</name>
</gene>
<dbReference type="EMBL" id="BSXU01002328">
    <property type="protein sequence ID" value="GMG36537.1"/>
    <property type="molecule type" value="Genomic_DNA"/>
</dbReference>
<dbReference type="CDD" id="cd18809">
    <property type="entry name" value="SF1_C_RecD"/>
    <property type="match status" value="1"/>
</dbReference>
<evidence type="ECO:0000313" key="2">
    <source>
        <dbReference type="Proteomes" id="UP001165063"/>
    </source>
</evidence>
<dbReference type="SUPFAM" id="SSF52540">
    <property type="entry name" value="P-loop containing nucleoside triphosphate hydrolases"/>
    <property type="match status" value="1"/>
</dbReference>
<organism evidence="1 2">
    <name type="scientific">Ambrosiozyma monospora</name>
    <name type="common">Yeast</name>
    <name type="synonym">Endomycopsis monosporus</name>
    <dbReference type="NCBI Taxonomy" id="43982"/>
    <lineage>
        <taxon>Eukaryota</taxon>
        <taxon>Fungi</taxon>
        <taxon>Dikarya</taxon>
        <taxon>Ascomycota</taxon>
        <taxon>Saccharomycotina</taxon>
        <taxon>Pichiomycetes</taxon>
        <taxon>Pichiales</taxon>
        <taxon>Pichiaceae</taxon>
        <taxon>Ambrosiozyma</taxon>
    </lineage>
</organism>
<reference evidence="1" key="1">
    <citation type="submission" date="2023-04" db="EMBL/GenBank/DDBJ databases">
        <title>Ambrosiozyma monospora NBRC 1965.</title>
        <authorList>
            <person name="Ichikawa N."/>
            <person name="Sato H."/>
            <person name="Tonouchi N."/>
        </authorList>
    </citation>
    <scope>NUCLEOTIDE SEQUENCE</scope>
    <source>
        <strain evidence="1">NBRC 1965</strain>
    </source>
</reference>
<accession>A0A9W6YYV6</accession>
<protein>
    <submittedName>
        <fullName evidence="1">Unnamed protein product</fullName>
    </submittedName>
</protein>
<dbReference type="AlphaFoldDB" id="A0A9W6YYV6"/>
<dbReference type="InterPro" id="IPR027417">
    <property type="entry name" value="P-loop_NTPase"/>
</dbReference>
<keyword evidence="2" id="KW-1185">Reference proteome</keyword>
<comment type="caution">
    <text evidence="1">The sequence shown here is derived from an EMBL/GenBank/DDBJ whole genome shotgun (WGS) entry which is preliminary data.</text>
</comment>
<dbReference type="InterPro" id="IPR051055">
    <property type="entry name" value="PIF1_helicase"/>
</dbReference>